<dbReference type="PANTHER" id="PTHR19446">
    <property type="entry name" value="REVERSE TRANSCRIPTASES"/>
    <property type="match status" value="1"/>
</dbReference>
<sequence>MNLSFLWRVLHRKGFGPYFSNLVQTLYSSPSSVLLTNANISPPFWLLQGARQGCPLSPLLFNLSLKPLAAALCHSDLISPILVKGVPQSVSLYAVDLLLYLGNAPVDPPHVLKLFQTYESLSGYRINWAKSSLLPLNPACHSSSLPPSIPQAGSFRYLGLDIYPALKPRSPQYALPHRPVISLFPRLFRFTRCAHLLCPFPLFLSPCPVSILSSADPLINLSP</sequence>
<feature type="domain" description="Reverse transcriptase" evidence="1">
    <location>
        <begin position="4"/>
        <end position="161"/>
    </location>
</feature>
<dbReference type="AlphaFoldDB" id="A0A3B3R994"/>
<evidence type="ECO:0000259" key="1">
    <source>
        <dbReference type="Pfam" id="PF00078"/>
    </source>
</evidence>
<accession>A0A3B3R994</accession>
<dbReference type="GeneTree" id="ENSGT01100000265596"/>
<evidence type="ECO:0000313" key="3">
    <source>
        <dbReference type="Proteomes" id="UP000261540"/>
    </source>
</evidence>
<organism evidence="2 3">
    <name type="scientific">Paramormyrops kingsleyae</name>
    <dbReference type="NCBI Taxonomy" id="1676925"/>
    <lineage>
        <taxon>Eukaryota</taxon>
        <taxon>Metazoa</taxon>
        <taxon>Chordata</taxon>
        <taxon>Craniata</taxon>
        <taxon>Vertebrata</taxon>
        <taxon>Euteleostomi</taxon>
        <taxon>Actinopterygii</taxon>
        <taxon>Neopterygii</taxon>
        <taxon>Teleostei</taxon>
        <taxon>Osteoglossocephala</taxon>
        <taxon>Osteoglossomorpha</taxon>
        <taxon>Osteoglossiformes</taxon>
        <taxon>Mormyridae</taxon>
        <taxon>Paramormyrops</taxon>
    </lineage>
</organism>
<reference evidence="2" key="1">
    <citation type="submission" date="2025-08" db="UniProtKB">
        <authorList>
            <consortium name="Ensembl"/>
        </authorList>
    </citation>
    <scope>IDENTIFICATION</scope>
</reference>
<dbReference type="Pfam" id="PF00078">
    <property type="entry name" value="RVT_1"/>
    <property type="match status" value="1"/>
</dbReference>
<dbReference type="Proteomes" id="UP000261540">
    <property type="component" value="Unplaced"/>
</dbReference>
<reference evidence="2" key="2">
    <citation type="submission" date="2025-09" db="UniProtKB">
        <authorList>
            <consortium name="Ensembl"/>
        </authorList>
    </citation>
    <scope>IDENTIFICATION</scope>
</reference>
<dbReference type="Ensembl" id="ENSPKIT00000039758.1">
    <property type="protein sequence ID" value="ENSPKIP00000015297.1"/>
    <property type="gene ID" value="ENSPKIG00000002062.1"/>
</dbReference>
<protein>
    <recommendedName>
        <fullName evidence="1">Reverse transcriptase domain-containing protein</fullName>
    </recommendedName>
</protein>
<dbReference type="InterPro" id="IPR000477">
    <property type="entry name" value="RT_dom"/>
</dbReference>
<proteinExistence type="predicted"/>
<evidence type="ECO:0000313" key="2">
    <source>
        <dbReference type="Ensembl" id="ENSPKIP00000015297.1"/>
    </source>
</evidence>
<keyword evidence="3" id="KW-1185">Reference proteome</keyword>
<name>A0A3B3R994_9TELE</name>